<dbReference type="AlphaFoldDB" id="A0A8S1N8M2"/>
<comment type="caution">
    <text evidence="1">The sequence shown here is derived from an EMBL/GenBank/DDBJ whole genome shotgun (WGS) entry which is preliminary data.</text>
</comment>
<accession>A0A8S1N8M2</accession>
<dbReference type="GO" id="GO:0005975">
    <property type="term" value="P:carbohydrate metabolic process"/>
    <property type="evidence" value="ECO:0007669"/>
    <property type="project" value="InterPro"/>
</dbReference>
<dbReference type="Proteomes" id="UP000692954">
    <property type="component" value="Unassembled WGS sequence"/>
</dbReference>
<dbReference type="InterPro" id="IPR003500">
    <property type="entry name" value="RpiB_LacA_LacB"/>
</dbReference>
<dbReference type="Pfam" id="PF02502">
    <property type="entry name" value="LacAB_rpiB"/>
    <property type="match status" value="1"/>
</dbReference>
<dbReference type="NCBIfam" id="TIGR00689">
    <property type="entry name" value="rpiB_lacA_lacB"/>
    <property type="match status" value="1"/>
</dbReference>
<organism evidence="1 2">
    <name type="scientific">Paramecium sonneborni</name>
    <dbReference type="NCBI Taxonomy" id="65129"/>
    <lineage>
        <taxon>Eukaryota</taxon>
        <taxon>Sar</taxon>
        <taxon>Alveolata</taxon>
        <taxon>Ciliophora</taxon>
        <taxon>Intramacronucleata</taxon>
        <taxon>Oligohymenophorea</taxon>
        <taxon>Peniculida</taxon>
        <taxon>Parameciidae</taxon>
        <taxon>Paramecium</taxon>
    </lineage>
</organism>
<reference evidence="1" key="1">
    <citation type="submission" date="2021-01" db="EMBL/GenBank/DDBJ databases">
        <authorList>
            <consortium name="Genoscope - CEA"/>
            <person name="William W."/>
        </authorList>
    </citation>
    <scope>NUCLEOTIDE SEQUENCE</scope>
</reference>
<dbReference type="GO" id="GO:0016853">
    <property type="term" value="F:isomerase activity"/>
    <property type="evidence" value="ECO:0007669"/>
    <property type="project" value="InterPro"/>
</dbReference>
<evidence type="ECO:0000313" key="1">
    <source>
        <dbReference type="EMBL" id="CAD8087529.1"/>
    </source>
</evidence>
<dbReference type="EMBL" id="CAJJDN010000051">
    <property type="protein sequence ID" value="CAD8087529.1"/>
    <property type="molecule type" value="Genomic_DNA"/>
</dbReference>
<proteinExistence type="predicted"/>
<name>A0A8S1N8M2_9CILI</name>
<dbReference type="OrthoDB" id="2106730at2759"/>
<sequence>MIKLTNYSINSIRTITYYQFSKRNQYKIYIGNDHAGFEYKNIIYDHLKQKEYNIINKGTDIKQSCDYNEIATELCQEILKNKCLGILICGSGVGMSMMANKIKGIRCAQINDNNSAKQAGQIGCNVISLGQRIIRIEEAIQIVETFLNQNQNLHPEINEIISQFENENFRI</sequence>
<evidence type="ECO:0008006" key="3">
    <source>
        <dbReference type="Google" id="ProtNLM"/>
    </source>
</evidence>
<dbReference type="PANTHER" id="PTHR30345">
    <property type="entry name" value="RIBOSE-5-PHOSPHATE ISOMERASE B"/>
    <property type="match status" value="1"/>
</dbReference>
<gene>
    <name evidence="1" type="ORF">PSON_ATCC_30995.1.T0510230</name>
</gene>
<protein>
    <recommendedName>
        <fullName evidence="3">Ribose-5-phosphate isomerase</fullName>
    </recommendedName>
</protein>
<evidence type="ECO:0000313" key="2">
    <source>
        <dbReference type="Proteomes" id="UP000692954"/>
    </source>
</evidence>
<dbReference type="PANTHER" id="PTHR30345:SF0">
    <property type="entry name" value="DNA DAMAGE-REPAIR_TOLERATION PROTEIN DRT102"/>
    <property type="match status" value="1"/>
</dbReference>
<keyword evidence="2" id="KW-1185">Reference proteome</keyword>